<protein>
    <submittedName>
        <fullName evidence="1">Uncharacterized protein</fullName>
    </submittedName>
</protein>
<sequence>MTSTIACYGFSGDYKVRCGMHTVDHSPDVLRQSDDESQLPIEDSPGKAVFWHPDGVAKPPELVKHDGSFYASAVSPLQDL</sequence>
<gene>
    <name evidence="1" type="ORF">SKAU_G00048800</name>
</gene>
<evidence type="ECO:0000313" key="2">
    <source>
        <dbReference type="Proteomes" id="UP001152622"/>
    </source>
</evidence>
<accession>A0A9Q1G3Y0</accession>
<evidence type="ECO:0000313" key="1">
    <source>
        <dbReference type="EMBL" id="KAJ8374300.1"/>
    </source>
</evidence>
<organism evidence="1 2">
    <name type="scientific">Synaphobranchus kaupii</name>
    <name type="common">Kaup's arrowtooth eel</name>
    <dbReference type="NCBI Taxonomy" id="118154"/>
    <lineage>
        <taxon>Eukaryota</taxon>
        <taxon>Metazoa</taxon>
        <taxon>Chordata</taxon>
        <taxon>Craniata</taxon>
        <taxon>Vertebrata</taxon>
        <taxon>Euteleostomi</taxon>
        <taxon>Actinopterygii</taxon>
        <taxon>Neopterygii</taxon>
        <taxon>Teleostei</taxon>
        <taxon>Anguilliformes</taxon>
        <taxon>Synaphobranchidae</taxon>
        <taxon>Synaphobranchus</taxon>
    </lineage>
</organism>
<dbReference type="EMBL" id="JAINUF010000002">
    <property type="protein sequence ID" value="KAJ8374300.1"/>
    <property type="molecule type" value="Genomic_DNA"/>
</dbReference>
<proteinExistence type="predicted"/>
<comment type="caution">
    <text evidence="1">The sequence shown here is derived from an EMBL/GenBank/DDBJ whole genome shotgun (WGS) entry which is preliminary data.</text>
</comment>
<name>A0A9Q1G3Y0_SYNKA</name>
<reference evidence="1" key="1">
    <citation type="journal article" date="2023" name="Science">
        <title>Genome structures resolve the early diversification of teleost fishes.</title>
        <authorList>
            <person name="Parey E."/>
            <person name="Louis A."/>
            <person name="Montfort J."/>
            <person name="Bouchez O."/>
            <person name="Roques C."/>
            <person name="Iampietro C."/>
            <person name="Lluch J."/>
            <person name="Castinel A."/>
            <person name="Donnadieu C."/>
            <person name="Desvignes T."/>
            <person name="Floi Bucao C."/>
            <person name="Jouanno E."/>
            <person name="Wen M."/>
            <person name="Mejri S."/>
            <person name="Dirks R."/>
            <person name="Jansen H."/>
            <person name="Henkel C."/>
            <person name="Chen W.J."/>
            <person name="Zahm M."/>
            <person name="Cabau C."/>
            <person name="Klopp C."/>
            <person name="Thompson A.W."/>
            <person name="Robinson-Rechavi M."/>
            <person name="Braasch I."/>
            <person name="Lecointre G."/>
            <person name="Bobe J."/>
            <person name="Postlethwait J.H."/>
            <person name="Berthelot C."/>
            <person name="Roest Crollius H."/>
            <person name="Guiguen Y."/>
        </authorList>
    </citation>
    <scope>NUCLEOTIDE SEQUENCE</scope>
    <source>
        <strain evidence="1">WJC10195</strain>
    </source>
</reference>
<dbReference type="Proteomes" id="UP001152622">
    <property type="component" value="Chromosome 2"/>
</dbReference>
<dbReference type="AlphaFoldDB" id="A0A9Q1G3Y0"/>
<keyword evidence="2" id="KW-1185">Reference proteome</keyword>